<comment type="caution">
    <text evidence="1">The sequence shown here is derived from an EMBL/GenBank/DDBJ whole genome shotgun (WGS) entry which is preliminary data.</text>
</comment>
<protein>
    <recommendedName>
        <fullName evidence="3">DNA-binding protein</fullName>
    </recommendedName>
</protein>
<keyword evidence="2" id="KW-1185">Reference proteome</keyword>
<accession>A0ABT1C7L4</accession>
<organism evidence="1 2">
    <name type="scientific">Mesorhizobium liriopis</name>
    <dbReference type="NCBI Taxonomy" id="2953882"/>
    <lineage>
        <taxon>Bacteria</taxon>
        <taxon>Pseudomonadati</taxon>
        <taxon>Pseudomonadota</taxon>
        <taxon>Alphaproteobacteria</taxon>
        <taxon>Hyphomicrobiales</taxon>
        <taxon>Phyllobacteriaceae</taxon>
        <taxon>Mesorhizobium</taxon>
    </lineage>
</organism>
<evidence type="ECO:0000313" key="2">
    <source>
        <dbReference type="Proteomes" id="UP001205906"/>
    </source>
</evidence>
<dbReference type="RefSeq" id="WP_252819772.1">
    <property type="nucleotide sequence ID" value="NZ_JAMXQS010000006.1"/>
</dbReference>
<reference evidence="1 2" key="1">
    <citation type="submission" date="2022-06" db="EMBL/GenBank/DDBJ databases">
        <title>Mesorhizobium sp. strain RP14 Genome sequencing and assembly.</title>
        <authorList>
            <person name="Kim I."/>
        </authorList>
    </citation>
    <scope>NUCLEOTIDE SEQUENCE [LARGE SCALE GENOMIC DNA]</scope>
    <source>
        <strain evidence="2">RP14(2022)</strain>
    </source>
</reference>
<name>A0ABT1C7L4_9HYPH</name>
<evidence type="ECO:0000313" key="1">
    <source>
        <dbReference type="EMBL" id="MCO6050820.1"/>
    </source>
</evidence>
<sequence length="100" mass="11066">MDRELLAHHYAVWTAIDEIAGQVGMSRWSLAQHCGLDPTTFNPSKRVSVNGLPRWPSSETIATILIATGTSWAEWGIYLDQMKKMYVHPEGGTVSDGYAS</sequence>
<gene>
    <name evidence="1" type="ORF">NGM99_13635</name>
</gene>
<evidence type="ECO:0008006" key="3">
    <source>
        <dbReference type="Google" id="ProtNLM"/>
    </source>
</evidence>
<proteinExistence type="predicted"/>
<dbReference type="Proteomes" id="UP001205906">
    <property type="component" value="Unassembled WGS sequence"/>
</dbReference>
<dbReference type="EMBL" id="JAMXQS010000006">
    <property type="protein sequence ID" value="MCO6050820.1"/>
    <property type="molecule type" value="Genomic_DNA"/>
</dbReference>